<evidence type="ECO:0000256" key="11">
    <source>
        <dbReference type="SAM" id="Coils"/>
    </source>
</evidence>
<dbReference type="SMART" id="SM00353">
    <property type="entry name" value="HLH"/>
    <property type="match status" value="1"/>
</dbReference>
<name>A0AAN9W867_9ORTH</name>
<proteinExistence type="predicted"/>
<keyword evidence="7" id="KW-0238">DNA-binding</keyword>
<evidence type="ECO:0000256" key="10">
    <source>
        <dbReference type="ARBA" id="ARBA00023242"/>
    </source>
</evidence>
<dbReference type="AlphaFoldDB" id="A0AAN9W867"/>
<keyword evidence="6" id="KW-0805">Transcription regulation</keyword>
<feature type="transmembrane region" description="Helical" evidence="13">
    <location>
        <begin position="500"/>
        <end position="520"/>
    </location>
</feature>
<gene>
    <name evidence="15" type="ORF">R5R35_001589</name>
</gene>
<dbReference type="GO" id="GO:0005634">
    <property type="term" value="C:nucleus"/>
    <property type="evidence" value="ECO:0007669"/>
    <property type="project" value="UniProtKB-SubCell"/>
</dbReference>
<keyword evidence="16" id="KW-1185">Reference proteome</keyword>
<comment type="subcellular location">
    <subcellularLocation>
        <location evidence="2">Endoplasmic reticulum membrane</location>
        <topology evidence="2">Multi-pass membrane protein</topology>
    </subcellularLocation>
    <subcellularLocation>
        <location evidence="1">Nucleus</location>
    </subcellularLocation>
</comment>
<keyword evidence="9" id="KW-0804">Transcription</keyword>
<comment type="caution">
    <text evidence="15">The sequence shown here is derived from an EMBL/GenBank/DDBJ whole genome shotgun (WGS) entry which is preliminary data.</text>
</comment>
<feature type="transmembrane region" description="Helical" evidence="13">
    <location>
        <begin position="557"/>
        <end position="578"/>
    </location>
</feature>
<dbReference type="GO" id="GO:0046983">
    <property type="term" value="F:protein dimerization activity"/>
    <property type="evidence" value="ECO:0007669"/>
    <property type="project" value="InterPro"/>
</dbReference>
<keyword evidence="4" id="KW-0256">Endoplasmic reticulum</keyword>
<dbReference type="SUPFAM" id="SSF47459">
    <property type="entry name" value="HLH, helix-loop-helix DNA-binding domain"/>
    <property type="match status" value="1"/>
</dbReference>
<feature type="region of interest" description="Disordered" evidence="12">
    <location>
        <begin position="444"/>
        <end position="475"/>
    </location>
</feature>
<evidence type="ECO:0000256" key="12">
    <source>
        <dbReference type="SAM" id="MobiDB-lite"/>
    </source>
</evidence>
<evidence type="ECO:0000259" key="14">
    <source>
        <dbReference type="PROSITE" id="PS50888"/>
    </source>
</evidence>
<dbReference type="Pfam" id="PF00010">
    <property type="entry name" value="HLH"/>
    <property type="match status" value="1"/>
</dbReference>
<keyword evidence="3 13" id="KW-0812">Transmembrane</keyword>
<evidence type="ECO:0000256" key="4">
    <source>
        <dbReference type="ARBA" id="ARBA00022824"/>
    </source>
</evidence>
<evidence type="ECO:0000256" key="9">
    <source>
        <dbReference type="ARBA" id="ARBA00023163"/>
    </source>
</evidence>
<dbReference type="GO" id="GO:0005789">
    <property type="term" value="C:endoplasmic reticulum membrane"/>
    <property type="evidence" value="ECO:0007669"/>
    <property type="project" value="UniProtKB-SubCell"/>
</dbReference>
<keyword evidence="10" id="KW-0539">Nucleus</keyword>
<evidence type="ECO:0000256" key="5">
    <source>
        <dbReference type="ARBA" id="ARBA00022989"/>
    </source>
</evidence>
<dbReference type="InterPro" id="IPR036638">
    <property type="entry name" value="HLH_DNA-bd_sf"/>
</dbReference>
<dbReference type="Proteomes" id="UP001378592">
    <property type="component" value="Unassembled WGS sequence"/>
</dbReference>
<dbReference type="EMBL" id="JAZDUA010000002">
    <property type="protein sequence ID" value="KAK7874505.1"/>
    <property type="molecule type" value="Genomic_DNA"/>
</dbReference>
<accession>A0AAN9W867</accession>
<evidence type="ECO:0000256" key="7">
    <source>
        <dbReference type="ARBA" id="ARBA00023125"/>
    </source>
</evidence>
<evidence type="ECO:0000256" key="2">
    <source>
        <dbReference type="ARBA" id="ARBA00004477"/>
    </source>
</evidence>
<dbReference type="GO" id="GO:0000978">
    <property type="term" value="F:RNA polymerase II cis-regulatory region sequence-specific DNA binding"/>
    <property type="evidence" value="ECO:0007669"/>
    <property type="project" value="TreeGrafter"/>
</dbReference>
<feature type="region of interest" description="Disordered" evidence="12">
    <location>
        <begin position="1"/>
        <end position="21"/>
    </location>
</feature>
<dbReference type="PANTHER" id="PTHR46062:SF1">
    <property type="entry name" value="LP12374P"/>
    <property type="match status" value="1"/>
</dbReference>
<evidence type="ECO:0000313" key="16">
    <source>
        <dbReference type="Proteomes" id="UP001378592"/>
    </source>
</evidence>
<evidence type="ECO:0000256" key="6">
    <source>
        <dbReference type="ARBA" id="ARBA00023015"/>
    </source>
</evidence>
<dbReference type="InterPro" id="IPR011598">
    <property type="entry name" value="bHLH_dom"/>
</dbReference>
<protein>
    <recommendedName>
        <fullName evidence="14">BHLH domain-containing protein</fullName>
    </recommendedName>
</protein>
<feature type="coiled-coil region" evidence="11">
    <location>
        <begin position="393"/>
        <end position="420"/>
    </location>
</feature>
<dbReference type="CDD" id="cd18921">
    <property type="entry name" value="bHLHzip_SREBP1"/>
    <property type="match status" value="1"/>
</dbReference>
<dbReference type="FunFam" id="4.10.280.10:FF:000098">
    <property type="entry name" value="Sterol regulatory element-binding protein"/>
    <property type="match status" value="1"/>
</dbReference>
<evidence type="ECO:0000313" key="15">
    <source>
        <dbReference type="EMBL" id="KAK7874505.1"/>
    </source>
</evidence>
<dbReference type="PROSITE" id="PS50888">
    <property type="entry name" value="BHLH"/>
    <property type="match status" value="1"/>
</dbReference>
<feature type="domain" description="BHLH" evidence="14">
    <location>
        <begin position="353"/>
        <end position="403"/>
    </location>
</feature>
<evidence type="ECO:0000256" key="3">
    <source>
        <dbReference type="ARBA" id="ARBA00022692"/>
    </source>
</evidence>
<keyword evidence="8 13" id="KW-0472">Membrane</keyword>
<dbReference type="GO" id="GO:0000981">
    <property type="term" value="F:DNA-binding transcription factor activity, RNA polymerase II-specific"/>
    <property type="evidence" value="ECO:0007669"/>
    <property type="project" value="TreeGrafter"/>
</dbReference>
<sequence length="1168" mass="129152">MADPGGWSIPQPEMSDFDSGTGFGANDAFNINDLGGLDDLITNCETELFSKNGNLFTDDALLSQLDDPLRFDEDVNLDFLGLPNNVTFTAESQSPVDSKQNIIVPSFTNANITTTQPNSLISTNLQHRQTLKNQSAAASAPTVVASLRTSLPSQIPKSNATVSVQNAAIVAPSNISHQQNKHMTNLRNVQMRTQQQINLQATAIQNSQLQFQLQTLQQQVTQPSSAQQESSTIKRPVQKVTPQAQQQLLTLQSVSPITTDKMQQVLVPAQLIKSESQLNSAVMYTTAAVTGVTATSTGTPNATPAAIHTLVNTAHGTILTPGIPVVLDAEKLPINRLTAIAPQPKEPPKMKEGKRSAHNAIERRYRTSINDKIIELKNMIVGIDAKLNKSAILRKAIEYIRFLQNSNARLKQENMTLKMAAQKQTLKDLLSTDTMETQEETRMQECISPSSDLLAPSLTPPHSDGSPPSSPENCTFTTQIKEEEDEPMLSLNRGMLDHTRMALCMVMFTVVAVNPFGIALNRYVDSRGDYSSHVEGRTILNVDSGDNKIWQWASSSLFLWLFNFIILAFCLVKVLVYGDPVVPSKSKASVAFWRHRKQADFDMSKGDNAAGSQELRRCLQAYGRPLPASKFELLSATLWQINRQILHRLWIGKWLSRRMGGFFIDSSTRREVMSSAKELSVVYHRLHQLHLVTSAGTDRFSGLMLALSAVNMAETSSDLLSPEVMADIYVAAALRIKESFPTFLQLLVRYYLCLARNACTKGCSQVPMRLQWLFTAYGHRFFVSQRWSYGPVSGYLFSSLGNKADPLSYVMQFYREHLLERALQTLVAPGGRLEHCDEEPLRRTQTADVLTYVQLLMENSVNTGTQIEKTTSFNSSNIHVSSFEDETAHWWSAVLGTAAYWLLGEYNQAERLYARVEALPEALEKLNDPLPKAIIAAFRGRRASLGLLKPRRSSLTANNKTVLRLCNTAGQLLDDSLTLTSCKPVNNMVLLAQLLTCDWLLETRTAMWEEETLGTEGVNSGAPQVSVPSGVLIGFQKDLSSLRRLTEFVPSALPRVFLYEATARLMAGAAPGKTQLLLDRSLRHRNNRSTMLICGKDKGQQEGGGEREHAAALYMACRHLPAPLLSSPGERAGMLAEAAKTLEKIGDKKRLEDCYKLMKSLGGSSVTN</sequence>
<evidence type="ECO:0000256" key="13">
    <source>
        <dbReference type="SAM" id="Phobius"/>
    </source>
</evidence>
<organism evidence="15 16">
    <name type="scientific">Gryllus longicercus</name>
    <dbReference type="NCBI Taxonomy" id="2509291"/>
    <lineage>
        <taxon>Eukaryota</taxon>
        <taxon>Metazoa</taxon>
        <taxon>Ecdysozoa</taxon>
        <taxon>Arthropoda</taxon>
        <taxon>Hexapoda</taxon>
        <taxon>Insecta</taxon>
        <taxon>Pterygota</taxon>
        <taxon>Neoptera</taxon>
        <taxon>Polyneoptera</taxon>
        <taxon>Orthoptera</taxon>
        <taxon>Ensifera</taxon>
        <taxon>Gryllidea</taxon>
        <taxon>Grylloidea</taxon>
        <taxon>Gryllidae</taxon>
        <taxon>Gryllinae</taxon>
        <taxon>Gryllus</taxon>
    </lineage>
</organism>
<reference evidence="15 16" key="1">
    <citation type="submission" date="2024-03" db="EMBL/GenBank/DDBJ databases">
        <title>The genome assembly and annotation of the cricket Gryllus longicercus Weissman &amp; Gray.</title>
        <authorList>
            <person name="Szrajer S."/>
            <person name="Gray D."/>
            <person name="Ylla G."/>
        </authorList>
    </citation>
    <scope>NUCLEOTIDE SEQUENCE [LARGE SCALE GENOMIC DNA]</scope>
    <source>
        <strain evidence="15">DAG 2021-001</strain>
        <tissue evidence="15">Whole body minus gut</tissue>
    </source>
</reference>
<evidence type="ECO:0000256" key="8">
    <source>
        <dbReference type="ARBA" id="ARBA00023136"/>
    </source>
</evidence>
<dbReference type="PANTHER" id="PTHR46062">
    <property type="entry name" value="STEROL REGULATORY ELEMENT-BINDING PROTEIN"/>
    <property type="match status" value="1"/>
</dbReference>
<evidence type="ECO:0000256" key="1">
    <source>
        <dbReference type="ARBA" id="ARBA00004123"/>
    </source>
</evidence>
<keyword evidence="5 13" id="KW-1133">Transmembrane helix</keyword>
<dbReference type="Gene3D" id="4.10.280.10">
    <property type="entry name" value="Helix-loop-helix DNA-binding domain"/>
    <property type="match status" value="1"/>
</dbReference>
<keyword evidence="11" id="KW-0175">Coiled coil</keyword>